<evidence type="ECO:0000256" key="2">
    <source>
        <dbReference type="ARBA" id="ARBA00007532"/>
    </source>
</evidence>
<comment type="cofactor">
    <cofactor evidence="1">
        <name>FAD</name>
        <dbReference type="ChEBI" id="CHEBI:57692"/>
    </cofactor>
</comment>
<evidence type="ECO:0000256" key="7">
    <source>
        <dbReference type="ARBA" id="ARBA00023284"/>
    </source>
</evidence>
<feature type="domain" description="FAD/NAD(P)-binding" evidence="8">
    <location>
        <begin position="3"/>
        <end position="173"/>
    </location>
</feature>
<dbReference type="PRINTS" id="PR00368">
    <property type="entry name" value="FADPNR"/>
</dbReference>
<dbReference type="InterPro" id="IPR036188">
    <property type="entry name" value="FAD/NAD-bd_sf"/>
</dbReference>
<keyword evidence="3" id="KW-0285">Flavoprotein</keyword>
<dbReference type="GO" id="GO:0006103">
    <property type="term" value="P:2-oxoglutarate metabolic process"/>
    <property type="evidence" value="ECO:0007669"/>
    <property type="project" value="TreeGrafter"/>
</dbReference>
<dbReference type="InterPro" id="IPR012999">
    <property type="entry name" value="Pyr_OxRdtase_I_AS"/>
</dbReference>
<accession>A0AAD9IL78</accession>
<dbReference type="InterPro" id="IPR023753">
    <property type="entry name" value="FAD/NAD-binding_dom"/>
</dbReference>
<sequence length="189" mass="19305">MVAVLEGHDVGGTCVNRGCVPSKALLAAAGQVRSLREAHHLKQLGLSVQGVEFDRAGIAGHAKQLASTIQGNLRRSLEALGVDLLVGQGKFTGPHTLSYGLPGRVDVGGTVTARDIIIATGSVPFVPPGIAIDGKTVFTSDHALRLDWLPPWVAIIGSGYIGLEFSGRLHSSGVGGDVCGGAAGADARV</sequence>
<evidence type="ECO:0000256" key="1">
    <source>
        <dbReference type="ARBA" id="ARBA00001974"/>
    </source>
</evidence>
<keyword evidence="5" id="KW-0560">Oxidoreductase</keyword>
<dbReference type="GO" id="GO:0045252">
    <property type="term" value="C:oxoglutarate dehydrogenase complex"/>
    <property type="evidence" value="ECO:0007669"/>
    <property type="project" value="TreeGrafter"/>
</dbReference>
<comment type="caution">
    <text evidence="9">The sequence shown here is derived from an EMBL/GenBank/DDBJ whole genome shotgun (WGS) entry which is preliminary data.</text>
</comment>
<keyword evidence="10" id="KW-1185">Reference proteome</keyword>
<evidence type="ECO:0000313" key="9">
    <source>
        <dbReference type="EMBL" id="KAK2080393.1"/>
    </source>
</evidence>
<evidence type="ECO:0000259" key="8">
    <source>
        <dbReference type="Pfam" id="PF07992"/>
    </source>
</evidence>
<proteinExistence type="inferred from homology"/>
<dbReference type="Proteomes" id="UP001255856">
    <property type="component" value="Unassembled WGS sequence"/>
</dbReference>
<keyword evidence="6" id="KW-1015">Disulfide bond</keyword>
<dbReference type="InterPro" id="IPR050151">
    <property type="entry name" value="Class-I_Pyr_Nuc-Dis_Oxidored"/>
</dbReference>
<comment type="similarity">
    <text evidence="2">Belongs to the class-I pyridine nucleotide-disulfide oxidoreductase family.</text>
</comment>
<dbReference type="PROSITE" id="PS00076">
    <property type="entry name" value="PYRIDINE_REDOX_1"/>
    <property type="match status" value="1"/>
</dbReference>
<evidence type="ECO:0000256" key="6">
    <source>
        <dbReference type="ARBA" id="ARBA00023157"/>
    </source>
</evidence>
<dbReference type="EMBL" id="JASFZW010000001">
    <property type="protein sequence ID" value="KAK2080393.1"/>
    <property type="molecule type" value="Genomic_DNA"/>
</dbReference>
<protein>
    <recommendedName>
        <fullName evidence="8">FAD/NAD(P)-binding domain-containing protein</fullName>
    </recommendedName>
</protein>
<evidence type="ECO:0000256" key="5">
    <source>
        <dbReference type="ARBA" id="ARBA00023002"/>
    </source>
</evidence>
<dbReference type="AlphaFoldDB" id="A0AAD9IL78"/>
<keyword evidence="7" id="KW-0676">Redox-active center</keyword>
<dbReference type="Gene3D" id="3.50.50.60">
    <property type="entry name" value="FAD/NAD(P)-binding domain"/>
    <property type="match status" value="1"/>
</dbReference>
<dbReference type="GO" id="GO:0004148">
    <property type="term" value="F:dihydrolipoyl dehydrogenase (NADH) activity"/>
    <property type="evidence" value="ECO:0007669"/>
    <property type="project" value="TreeGrafter"/>
</dbReference>
<evidence type="ECO:0000313" key="10">
    <source>
        <dbReference type="Proteomes" id="UP001255856"/>
    </source>
</evidence>
<dbReference type="PANTHER" id="PTHR22912:SF151">
    <property type="entry name" value="DIHYDROLIPOYL DEHYDROGENASE, MITOCHONDRIAL"/>
    <property type="match status" value="1"/>
</dbReference>
<organism evidence="9 10">
    <name type="scientific">Prototheca wickerhamii</name>
    <dbReference type="NCBI Taxonomy" id="3111"/>
    <lineage>
        <taxon>Eukaryota</taxon>
        <taxon>Viridiplantae</taxon>
        <taxon>Chlorophyta</taxon>
        <taxon>core chlorophytes</taxon>
        <taxon>Trebouxiophyceae</taxon>
        <taxon>Chlorellales</taxon>
        <taxon>Chlorellaceae</taxon>
        <taxon>Prototheca</taxon>
    </lineage>
</organism>
<evidence type="ECO:0000256" key="4">
    <source>
        <dbReference type="ARBA" id="ARBA00022827"/>
    </source>
</evidence>
<reference evidence="9" key="1">
    <citation type="submission" date="2021-01" db="EMBL/GenBank/DDBJ databases">
        <authorList>
            <person name="Eckstrom K.M.E."/>
        </authorList>
    </citation>
    <scope>NUCLEOTIDE SEQUENCE</scope>
    <source>
        <strain evidence="9">UVCC 0001</strain>
    </source>
</reference>
<dbReference type="GO" id="GO:0005739">
    <property type="term" value="C:mitochondrion"/>
    <property type="evidence" value="ECO:0007669"/>
    <property type="project" value="TreeGrafter"/>
</dbReference>
<dbReference type="PANTHER" id="PTHR22912">
    <property type="entry name" value="DISULFIDE OXIDOREDUCTASE"/>
    <property type="match status" value="1"/>
</dbReference>
<dbReference type="Pfam" id="PF07992">
    <property type="entry name" value="Pyr_redox_2"/>
    <property type="match status" value="1"/>
</dbReference>
<dbReference type="GO" id="GO:0050660">
    <property type="term" value="F:flavin adenine dinucleotide binding"/>
    <property type="evidence" value="ECO:0007669"/>
    <property type="project" value="TreeGrafter"/>
</dbReference>
<keyword evidence="4" id="KW-0274">FAD</keyword>
<evidence type="ECO:0000256" key="3">
    <source>
        <dbReference type="ARBA" id="ARBA00022630"/>
    </source>
</evidence>
<dbReference type="PRINTS" id="PR00411">
    <property type="entry name" value="PNDRDTASEI"/>
</dbReference>
<gene>
    <name evidence="9" type="ORF">QBZ16_000246</name>
</gene>
<name>A0AAD9IL78_PROWI</name>
<dbReference type="SUPFAM" id="SSF51905">
    <property type="entry name" value="FAD/NAD(P)-binding domain"/>
    <property type="match status" value="1"/>
</dbReference>